<organism evidence="3">
    <name type="scientific">marine sediment metagenome</name>
    <dbReference type="NCBI Taxonomy" id="412755"/>
    <lineage>
        <taxon>unclassified sequences</taxon>
        <taxon>metagenomes</taxon>
        <taxon>ecological metagenomes</taxon>
    </lineage>
</organism>
<dbReference type="Pfam" id="PF01541">
    <property type="entry name" value="GIY-YIG"/>
    <property type="match status" value="1"/>
</dbReference>
<dbReference type="InterPro" id="IPR000305">
    <property type="entry name" value="GIY-YIG_endonuc"/>
</dbReference>
<name>X1R9X0_9ZZZZ</name>
<evidence type="ECO:0000256" key="1">
    <source>
        <dbReference type="SAM" id="MobiDB-lite"/>
    </source>
</evidence>
<feature type="compositionally biased region" description="Basic and acidic residues" evidence="1">
    <location>
        <begin position="71"/>
        <end position="91"/>
    </location>
</feature>
<reference evidence="3" key="1">
    <citation type="journal article" date="2014" name="Front. Microbiol.">
        <title>High frequency of phylogenetically diverse reductive dehalogenase-homologous genes in deep subseafloor sedimentary metagenomes.</title>
        <authorList>
            <person name="Kawai M."/>
            <person name="Futagami T."/>
            <person name="Toyoda A."/>
            <person name="Takaki Y."/>
            <person name="Nishi S."/>
            <person name="Hori S."/>
            <person name="Arai W."/>
            <person name="Tsubouchi T."/>
            <person name="Morono Y."/>
            <person name="Uchiyama I."/>
            <person name="Ito T."/>
            <person name="Fujiyama A."/>
            <person name="Inagaki F."/>
            <person name="Takami H."/>
        </authorList>
    </citation>
    <scope>NUCLEOTIDE SEQUENCE</scope>
    <source>
        <strain evidence="3">Expedition CK06-06</strain>
    </source>
</reference>
<evidence type="ECO:0000259" key="2">
    <source>
        <dbReference type="Pfam" id="PF01541"/>
    </source>
</evidence>
<protein>
    <recommendedName>
        <fullName evidence="2">GIY-YIG domain-containing protein</fullName>
    </recommendedName>
</protein>
<gene>
    <name evidence="3" type="ORF">S12H4_22649</name>
</gene>
<dbReference type="Gene3D" id="3.40.1440.10">
    <property type="entry name" value="GIY-YIG endonuclease"/>
    <property type="match status" value="1"/>
</dbReference>
<proteinExistence type="predicted"/>
<accession>X1R9X0</accession>
<comment type="caution">
    <text evidence="3">The sequence shown here is derived from an EMBL/GenBank/DDBJ whole genome shotgun (WGS) entry which is preliminary data.</text>
</comment>
<evidence type="ECO:0000313" key="3">
    <source>
        <dbReference type="EMBL" id="GAI77522.1"/>
    </source>
</evidence>
<dbReference type="AlphaFoldDB" id="X1R9X0"/>
<sequence length="91" mass="11039">MIYWHRFPEEINMAPNTKGVYMLSDAYQTPVYVGRSVNLYERLSEHPDLNNYCLQKKNIKYFAFEETYSSEPRERELTEEYDPECNRTQKE</sequence>
<dbReference type="EMBL" id="BARW01011857">
    <property type="protein sequence ID" value="GAI77522.1"/>
    <property type="molecule type" value="Genomic_DNA"/>
</dbReference>
<feature type="region of interest" description="Disordered" evidence="1">
    <location>
        <begin position="69"/>
        <end position="91"/>
    </location>
</feature>
<dbReference type="SUPFAM" id="SSF82771">
    <property type="entry name" value="GIY-YIG endonuclease"/>
    <property type="match status" value="1"/>
</dbReference>
<dbReference type="InterPro" id="IPR035901">
    <property type="entry name" value="GIY-YIG_endonuc_sf"/>
</dbReference>
<feature type="domain" description="GIY-YIG" evidence="2">
    <location>
        <begin position="18"/>
        <end position="62"/>
    </location>
</feature>